<dbReference type="GO" id="GO:0032784">
    <property type="term" value="P:regulation of DNA-templated transcription elongation"/>
    <property type="evidence" value="ECO:0007669"/>
    <property type="project" value="InterPro"/>
</dbReference>
<dbReference type="InterPro" id="IPR036953">
    <property type="entry name" value="GreA/GreB_C_sf"/>
</dbReference>
<gene>
    <name evidence="3" type="ORF">Y900_013820</name>
</gene>
<reference evidence="3" key="1">
    <citation type="submission" date="2014-05" db="EMBL/GenBank/DDBJ databases">
        <title>Genome sequence of Mycobacterium aromaticivorans strain JS19b1T (= DSM 45407T).</title>
        <authorList>
            <person name="Kwak Y."/>
            <person name="Park G.-S."/>
            <person name="Li Q.X."/>
            <person name="Lee S.-E."/>
            <person name="Shin J.-H."/>
        </authorList>
    </citation>
    <scope>NUCLEOTIDE SEQUENCE [LARGE SCALE GENOMIC DNA]</scope>
    <source>
        <strain evidence="3">JS19b1</strain>
    </source>
</reference>
<evidence type="ECO:0000313" key="4">
    <source>
        <dbReference type="Proteomes" id="UP000022835"/>
    </source>
</evidence>
<keyword evidence="4" id="KW-1185">Reference proteome</keyword>
<dbReference type="GO" id="GO:0003677">
    <property type="term" value="F:DNA binding"/>
    <property type="evidence" value="ECO:0007669"/>
    <property type="project" value="InterPro"/>
</dbReference>
<dbReference type="RefSeq" id="WP_036342419.1">
    <property type="nucleotide sequence ID" value="NZ_JALN02000001.1"/>
</dbReference>
<dbReference type="InterPro" id="IPR001437">
    <property type="entry name" value="Tscrpt_elong_fac_GreA/B_C"/>
</dbReference>
<dbReference type="Gene3D" id="3.10.50.30">
    <property type="entry name" value="Transcription elongation factor, GreA/GreB, C-terminal domain"/>
    <property type="match status" value="1"/>
</dbReference>
<dbReference type="GO" id="GO:0070063">
    <property type="term" value="F:RNA polymerase binding"/>
    <property type="evidence" value="ECO:0007669"/>
    <property type="project" value="InterPro"/>
</dbReference>
<evidence type="ECO:0000256" key="1">
    <source>
        <dbReference type="SAM" id="Coils"/>
    </source>
</evidence>
<dbReference type="Proteomes" id="UP000022835">
    <property type="component" value="Unassembled WGS sequence"/>
</dbReference>
<dbReference type="PIRSF" id="PIRSF006092">
    <property type="entry name" value="GreA_GreB"/>
    <property type="match status" value="1"/>
</dbReference>
<keyword evidence="1" id="KW-0175">Coiled coil</keyword>
<dbReference type="InterPro" id="IPR023459">
    <property type="entry name" value="Tscrpt_elong_fac_GreA/B_fam"/>
</dbReference>
<dbReference type="eggNOG" id="COG0782">
    <property type="taxonomic scope" value="Bacteria"/>
</dbReference>
<protein>
    <recommendedName>
        <fullName evidence="2">Transcription elongation factor GreA/GreB C-terminal domain-containing protein</fullName>
    </recommendedName>
</protein>
<dbReference type="EMBL" id="JALN02000001">
    <property type="protein sequence ID" value="KDE99985.1"/>
    <property type="molecule type" value="Genomic_DNA"/>
</dbReference>
<accession>A0A064CI13</accession>
<dbReference type="OrthoDB" id="3823115at2"/>
<dbReference type="SUPFAM" id="SSF54534">
    <property type="entry name" value="FKBP-like"/>
    <property type="match status" value="1"/>
</dbReference>
<feature type="coiled-coil region" evidence="1">
    <location>
        <begin position="15"/>
        <end position="42"/>
    </location>
</feature>
<comment type="caution">
    <text evidence="3">The sequence shown here is derived from an EMBL/GenBank/DDBJ whole genome shotgun (WGS) entry which is preliminary data.</text>
</comment>
<evidence type="ECO:0000259" key="2">
    <source>
        <dbReference type="Pfam" id="PF01272"/>
    </source>
</evidence>
<dbReference type="Pfam" id="PF01272">
    <property type="entry name" value="GreA_GreB"/>
    <property type="match status" value="1"/>
</dbReference>
<proteinExistence type="predicted"/>
<organism evidence="3 4">
    <name type="scientific">Mycolicibacterium aromaticivorans JS19b1 = JCM 16368</name>
    <dbReference type="NCBI Taxonomy" id="1440774"/>
    <lineage>
        <taxon>Bacteria</taxon>
        <taxon>Bacillati</taxon>
        <taxon>Actinomycetota</taxon>
        <taxon>Actinomycetes</taxon>
        <taxon>Mycobacteriales</taxon>
        <taxon>Mycobacteriaceae</taxon>
        <taxon>Mycolicibacterium</taxon>
    </lineage>
</organism>
<feature type="domain" description="Transcription elongation factor GreA/GreB C-terminal" evidence="2">
    <location>
        <begin position="87"/>
        <end position="155"/>
    </location>
</feature>
<sequence length="161" mass="17645">MGQDEGTPNFAGQERDRIEEELADLRRRRDEMRAELQGDADTVGDRGDAADALQRSADLAGIDEQISRLTWLLAGGNTDAPGQLPNGTEVTVRFPGDEPLRMRIIHFLEETPAGEEDTTLTSDSPLGLALFGRRAGETVTYSTPRGELQVELLAIDIPNER</sequence>
<name>A0A064CI13_9MYCO</name>
<dbReference type="NCBIfam" id="NF004548">
    <property type="entry name" value="PRK05892.1"/>
    <property type="match status" value="1"/>
</dbReference>
<dbReference type="AlphaFoldDB" id="A0A064CI13"/>
<dbReference type="STRING" id="1440774.Y900_013820"/>
<evidence type="ECO:0000313" key="3">
    <source>
        <dbReference type="EMBL" id="KDE99985.1"/>
    </source>
</evidence>